<keyword evidence="6 7" id="KW-0472">Membrane</keyword>
<dbReference type="Pfam" id="PF00691">
    <property type="entry name" value="OmpA"/>
    <property type="match status" value="1"/>
</dbReference>
<dbReference type="PANTHER" id="PTHR30329">
    <property type="entry name" value="STATOR ELEMENT OF FLAGELLAR MOTOR COMPLEX"/>
    <property type="match status" value="1"/>
</dbReference>
<dbReference type="SUPFAM" id="SSF103088">
    <property type="entry name" value="OmpA-like"/>
    <property type="match status" value="1"/>
</dbReference>
<dbReference type="NCBIfam" id="NF006285">
    <property type="entry name" value="PRK08457.1"/>
    <property type="match status" value="1"/>
</dbReference>
<evidence type="ECO:0000256" key="8">
    <source>
        <dbReference type="SAM" id="MobiDB-lite"/>
    </source>
</evidence>
<dbReference type="InterPro" id="IPR036737">
    <property type="entry name" value="OmpA-like_sf"/>
</dbReference>
<dbReference type="RefSeq" id="WP_013022711.1">
    <property type="nucleotide sequence ID" value="NC_013949.1"/>
</dbReference>
<evidence type="ECO:0000256" key="2">
    <source>
        <dbReference type="ARBA" id="ARBA00008914"/>
    </source>
</evidence>
<comment type="subcellular location">
    <subcellularLocation>
        <location evidence="1">Cell membrane</location>
        <topology evidence="1">Single-pass membrane protein</topology>
    </subcellularLocation>
</comment>
<keyword evidence="4" id="KW-0812">Transmembrane</keyword>
<dbReference type="Proteomes" id="UP000001522">
    <property type="component" value="Chromosome"/>
</dbReference>
<evidence type="ECO:0000256" key="7">
    <source>
        <dbReference type="PROSITE-ProRule" id="PRU00473"/>
    </source>
</evidence>
<dbReference type="AlphaFoldDB" id="D3UGJ8"/>
<dbReference type="Pfam" id="PF13677">
    <property type="entry name" value="MotB_plug"/>
    <property type="match status" value="1"/>
</dbReference>
<organism evidence="10 11">
    <name type="scientific">Helicobacter mustelae (strain ATCC 43772 / CCUG 25715 / CIP 103759 / LMG 18044 / NCTC 12198 / R85-136P)</name>
    <name type="common">Campylobacter mustelae</name>
    <dbReference type="NCBI Taxonomy" id="679897"/>
    <lineage>
        <taxon>Bacteria</taxon>
        <taxon>Pseudomonadati</taxon>
        <taxon>Campylobacterota</taxon>
        <taxon>Epsilonproteobacteria</taxon>
        <taxon>Campylobacterales</taxon>
        <taxon>Helicobacteraceae</taxon>
        <taxon>Helicobacter</taxon>
    </lineage>
</organism>
<dbReference type="InterPro" id="IPR050330">
    <property type="entry name" value="Bact_OuterMem_StrucFunc"/>
</dbReference>
<comment type="similarity">
    <text evidence="2">Belongs to the MotB family.</text>
</comment>
<dbReference type="eggNOG" id="COG1360">
    <property type="taxonomic scope" value="Bacteria"/>
</dbReference>
<dbReference type="Gene3D" id="3.30.1330.60">
    <property type="entry name" value="OmpA-like domain"/>
    <property type="match status" value="1"/>
</dbReference>
<dbReference type="HOGENOM" id="CLU_016890_0_1_7"/>
<dbReference type="CDD" id="cd07185">
    <property type="entry name" value="OmpA_C-like"/>
    <property type="match status" value="1"/>
</dbReference>
<feature type="region of interest" description="Disordered" evidence="8">
    <location>
        <begin position="64"/>
        <end position="95"/>
    </location>
</feature>
<evidence type="ECO:0000256" key="1">
    <source>
        <dbReference type="ARBA" id="ARBA00004162"/>
    </source>
</evidence>
<dbReference type="STRING" id="679897.HMU03570"/>
<evidence type="ECO:0000256" key="6">
    <source>
        <dbReference type="ARBA" id="ARBA00023136"/>
    </source>
</evidence>
<keyword evidence="10" id="KW-0282">Flagellum</keyword>
<dbReference type="PROSITE" id="PS51123">
    <property type="entry name" value="OMPA_2"/>
    <property type="match status" value="1"/>
</dbReference>
<feature type="domain" description="OmpA-like" evidence="9">
    <location>
        <begin position="119"/>
        <end position="243"/>
    </location>
</feature>
<keyword evidence="5" id="KW-1133">Transmembrane helix</keyword>
<accession>D3UGJ8</accession>
<keyword evidence="10" id="KW-0969">Cilium</keyword>
<evidence type="ECO:0000313" key="11">
    <source>
        <dbReference type="Proteomes" id="UP000001522"/>
    </source>
</evidence>
<proteinExistence type="inferred from homology"/>
<reference evidence="10 11" key="1">
    <citation type="journal article" date="2010" name="BMC Genomics">
        <title>Comparative genomics and proteomics of Helicobacter mustelae, an ulcerogenic and carcinogenic gastric pathogen.</title>
        <authorList>
            <person name="O'Toole P.W."/>
            <person name="Snelling W.J."/>
            <person name="Canchaya C."/>
            <person name="Forde B.M."/>
            <person name="Hardie K.R."/>
            <person name="Josenhans C."/>
            <person name="Graham R.L.J."/>
            <person name="McMullan G."/>
            <person name="Parkhill J."/>
            <person name="Belda E."/>
            <person name="Bentley S.D."/>
        </authorList>
    </citation>
    <scope>NUCLEOTIDE SEQUENCE [LARGE SCALE GENOMIC DNA]</scope>
    <source>
        <strain evidence="11">ATCC 43772 / LMG 18044 / NCTC 12198 / 12198</strain>
    </source>
</reference>
<keyword evidence="11" id="KW-1185">Reference proteome</keyword>
<evidence type="ECO:0000256" key="5">
    <source>
        <dbReference type="ARBA" id="ARBA00022989"/>
    </source>
</evidence>
<evidence type="ECO:0000256" key="4">
    <source>
        <dbReference type="ARBA" id="ARBA00022692"/>
    </source>
</evidence>
<evidence type="ECO:0000256" key="3">
    <source>
        <dbReference type="ARBA" id="ARBA00022475"/>
    </source>
</evidence>
<dbReference type="GO" id="GO:0005886">
    <property type="term" value="C:plasma membrane"/>
    <property type="evidence" value="ECO:0007669"/>
    <property type="project" value="UniProtKB-SubCell"/>
</dbReference>
<name>D3UGJ8_HELM1</name>
<keyword evidence="10" id="KW-0966">Cell projection</keyword>
<sequence>MAKKAKKQECPAGEKWAVPYADFLSLLLALFIALYAISAQNKAKVEALKTEFIKIFDATPKPETIQPVTRIPPNPGDVTDQEDGDKAQQSQDSNAVKTVENIVQLEQIIQEGGVLEQIEHGITLQLPSDLLFDNGSAELANDEMKDYLRNMANVIKKFPPQVSINVKGYTDNAPLPPNSPYKNHYLLAAARAMAVMNVLIQQGVNQKQLSFTSYGKNSPIAPNNTPANRAKNNRVEIYLWADPNSVKNVNSILDSSKK</sequence>
<evidence type="ECO:0000313" key="10">
    <source>
        <dbReference type="EMBL" id="CBG39619.1"/>
    </source>
</evidence>
<evidence type="ECO:0000259" key="9">
    <source>
        <dbReference type="PROSITE" id="PS51123"/>
    </source>
</evidence>
<dbReference type="EMBL" id="FN555004">
    <property type="protein sequence ID" value="CBG39619.1"/>
    <property type="molecule type" value="Genomic_DNA"/>
</dbReference>
<dbReference type="InterPro" id="IPR025713">
    <property type="entry name" value="MotB-like_N_dom"/>
</dbReference>
<dbReference type="KEGG" id="hms:HMU03570"/>
<keyword evidence="3" id="KW-1003">Cell membrane</keyword>
<dbReference type="InterPro" id="IPR006665">
    <property type="entry name" value="OmpA-like"/>
</dbReference>
<protein>
    <submittedName>
        <fullName evidence="10">Putative flagellar motor protein</fullName>
    </submittedName>
</protein>
<gene>
    <name evidence="10" type="primary">motB</name>
    <name evidence="10" type="ordered locus">HMU03570</name>
</gene>
<dbReference type="PANTHER" id="PTHR30329:SF21">
    <property type="entry name" value="LIPOPROTEIN YIAD-RELATED"/>
    <property type="match status" value="1"/>
</dbReference>